<dbReference type="PANTHER" id="PTHR37017">
    <property type="entry name" value="AB HYDROLASE-1 DOMAIN-CONTAINING PROTEIN-RELATED"/>
    <property type="match status" value="1"/>
</dbReference>
<accession>I2GCT9</accession>
<sequence length="238" mass="26278">MSQPIVLVHGAWMDASAWDQVVPLLTNKGYDVTAVNLPGHGPDNTPYEQIQLQNYVDAVKNAIGNKDDVILVGHSMAGMVISQVAEAIPTQLNKLMYVAAYLPQNGESLYGLSQQDKDSHIGKYWRQDDPEHYSPAYIAPEGIKECFAADCDEPIVQRLIRNHKADALAPLATPVNLTADRFGRVKKVYVHTTQDNAVSYYLQQQMVSKTPVSAIYTLDSSHSPFFSHPAKLADLIAK</sequence>
<proteinExistence type="predicted"/>
<dbReference type="InterPro" id="IPR029058">
    <property type="entry name" value="AB_hydrolase_fold"/>
</dbReference>
<feature type="domain" description="AB hydrolase-1" evidence="1">
    <location>
        <begin position="5"/>
        <end position="234"/>
    </location>
</feature>
<dbReference type="Gene3D" id="3.40.50.1820">
    <property type="entry name" value="alpha/beta hydrolase"/>
    <property type="match status" value="1"/>
</dbReference>
<gene>
    <name evidence="2" type="ORF">BN8_00656</name>
</gene>
<evidence type="ECO:0000259" key="1">
    <source>
        <dbReference type="Pfam" id="PF12697"/>
    </source>
</evidence>
<comment type="caution">
    <text evidence="2">The sequence shown here is derived from an EMBL/GenBank/DDBJ whole genome shotgun (WGS) entry which is preliminary data.</text>
</comment>
<name>I2GCT9_9BACT</name>
<dbReference type="AlphaFoldDB" id="I2GCT9"/>
<keyword evidence="3" id="KW-1185">Reference proteome</keyword>
<dbReference type="PANTHER" id="PTHR37017:SF11">
    <property type="entry name" value="ESTERASE_LIPASE_THIOESTERASE DOMAIN-CONTAINING PROTEIN"/>
    <property type="match status" value="1"/>
</dbReference>
<evidence type="ECO:0000313" key="3">
    <source>
        <dbReference type="Proteomes" id="UP000009309"/>
    </source>
</evidence>
<evidence type="ECO:0000313" key="2">
    <source>
        <dbReference type="EMBL" id="CCH51713.1"/>
    </source>
</evidence>
<dbReference type="Proteomes" id="UP000009309">
    <property type="component" value="Unassembled WGS sequence"/>
</dbReference>
<dbReference type="OrthoDB" id="9112061at2"/>
<dbReference type="InterPro" id="IPR052897">
    <property type="entry name" value="Sec-Metab_Biosynth_Hydrolase"/>
</dbReference>
<dbReference type="EMBL" id="CAIT01000004">
    <property type="protein sequence ID" value="CCH51713.1"/>
    <property type="molecule type" value="Genomic_DNA"/>
</dbReference>
<protein>
    <submittedName>
        <fullName evidence="2">Putative esterase At1g33990</fullName>
    </submittedName>
</protein>
<dbReference type="InterPro" id="IPR000073">
    <property type="entry name" value="AB_hydrolase_1"/>
</dbReference>
<dbReference type="Pfam" id="PF12697">
    <property type="entry name" value="Abhydrolase_6"/>
    <property type="match status" value="1"/>
</dbReference>
<reference evidence="2 3" key="1">
    <citation type="journal article" date="2012" name="J. Bacteriol.">
        <title>Genome Sequence of the Filamentous Bacterium Fibrisoma limi BUZ 3T.</title>
        <authorList>
            <person name="Filippini M."/>
            <person name="Qi W."/>
            <person name="Jaenicke S."/>
            <person name="Goesmann A."/>
            <person name="Smits T.H."/>
            <person name="Bagheri H.C."/>
        </authorList>
    </citation>
    <scope>NUCLEOTIDE SEQUENCE [LARGE SCALE GENOMIC DNA]</scope>
    <source>
        <strain evidence="3">BUZ 3T</strain>
    </source>
</reference>
<dbReference type="eggNOG" id="COG0596">
    <property type="taxonomic scope" value="Bacteria"/>
</dbReference>
<organism evidence="2 3">
    <name type="scientific">Fibrisoma limi BUZ 3</name>
    <dbReference type="NCBI Taxonomy" id="1185876"/>
    <lineage>
        <taxon>Bacteria</taxon>
        <taxon>Pseudomonadati</taxon>
        <taxon>Bacteroidota</taxon>
        <taxon>Cytophagia</taxon>
        <taxon>Cytophagales</taxon>
        <taxon>Spirosomataceae</taxon>
        <taxon>Fibrisoma</taxon>
    </lineage>
</organism>
<dbReference type="SUPFAM" id="SSF53474">
    <property type="entry name" value="alpha/beta-Hydrolases"/>
    <property type="match status" value="1"/>
</dbReference>
<dbReference type="STRING" id="1185876.BN8_00656"/>
<dbReference type="RefSeq" id="WP_009280299.1">
    <property type="nucleotide sequence ID" value="NZ_CAIT01000004.1"/>
</dbReference>